<evidence type="ECO:0000256" key="2">
    <source>
        <dbReference type="ARBA" id="ARBA00022722"/>
    </source>
</evidence>
<sequence length="135" mass="15235">MDEIYIAAMQEHLAQLAEELEELSALLEVSERLPQLIYRGAERNLQLLTEACIGIAKQTLKSRALAVPSDARQSFIKLRALGLDPTDADWNRIIGLRNALVHDYLNFDPAVVLQIIKARKYQVLLDFAFGILRSC</sequence>
<evidence type="ECO:0000256" key="1">
    <source>
        <dbReference type="ARBA" id="ARBA00022649"/>
    </source>
</evidence>
<dbReference type="STRING" id="1122209.SAMN02745752_00505"/>
<dbReference type="Proteomes" id="UP000182350">
    <property type="component" value="Unassembled WGS sequence"/>
</dbReference>
<evidence type="ECO:0000313" key="7">
    <source>
        <dbReference type="Proteomes" id="UP000182350"/>
    </source>
</evidence>
<protein>
    <submittedName>
        <fullName evidence="6">Uncharacterized conserved protein YutE, UPF0331/DUF86 family</fullName>
    </submittedName>
</protein>
<dbReference type="GO" id="GO:0110001">
    <property type="term" value="C:toxin-antitoxin complex"/>
    <property type="evidence" value="ECO:0007669"/>
    <property type="project" value="InterPro"/>
</dbReference>
<dbReference type="InterPro" id="IPR037038">
    <property type="entry name" value="HepT-like_sf"/>
</dbReference>
<dbReference type="Gene3D" id="1.20.120.580">
    <property type="entry name" value="bsu32300-like"/>
    <property type="match status" value="1"/>
</dbReference>
<dbReference type="PANTHER" id="PTHR33397:SF5">
    <property type="entry name" value="RNASE YUTE-RELATED"/>
    <property type="match status" value="1"/>
</dbReference>
<name>A0A1K1U8T2_9GAMM</name>
<keyword evidence="5" id="KW-0175">Coiled coil</keyword>
<dbReference type="GO" id="GO:0016787">
    <property type="term" value="F:hydrolase activity"/>
    <property type="evidence" value="ECO:0007669"/>
    <property type="project" value="UniProtKB-KW"/>
</dbReference>
<gene>
    <name evidence="6" type="ORF">SAMN02745752_00505</name>
</gene>
<dbReference type="NCBIfam" id="NF047751">
    <property type="entry name" value="HepT_toxin"/>
    <property type="match status" value="1"/>
</dbReference>
<feature type="coiled-coil region" evidence="5">
    <location>
        <begin position="6"/>
        <end position="33"/>
    </location>
</feature>
<evidence type="ECO:0000256" key="4">
    <source>
        <dbReference type="ARBA" id="ARBA00024207"/>
    </source>
</evidence>
<organism evidence="6 7">
    <name type="scientific">Marinospirillum alkaliphilum DSM 21637</name>
    <dbReference type="NCBI Taxonomy" id="1122209"/>
    <lineage>
        <taxon>Bacteria</taxon>
        <taxon>Pseudomonadati</taxon>
        <taxon>Pseudomonadota</taxon>
        <taxon>Gammaproteobacteria</taxon>
        <taxon>Oceanospirillales</taxon>
        <taxon>Oceanospirillaceae</taxon>
        <taxon>Marinospirillum</taxon>
    </lineage>
</organism>
<reference evidence="6 7" key="1">
    <citation type="submission" date="2016-11" db="EMBL/GenBank/DDBJ databases">
        <authorList>
            <person name="Jaros S."/>
            <person name="Januszkiewicz K."/>
            <person name="Wedrychowicz H."/>
        </authorList>
    </citation>
    <scope>NUCLEOTIDE SEQUENCE [LARGE SCALE GENOMIC DNA]</scope>
    <source>
        <strain evidence="6 7">DSM 21637</strain>
    </source>
</reference>
<dbReference type="AlphaFoldDB" id="A0A1K1U8T2"/>
<dbReference type="InterPro" id="IPR008201">
    <property type="entry name" value="HepT-like"/>
</dbReference>
<evidence type="ECO:0000256" key="5">
    <source>
        <dbReference type="SAM" id="Coils"/>
    </source>
</evidence>
<dbReference type="GO" id="GO:0004540">
    <property type="term" value="F:RNA nuclease activity"/>
    <property type="evidence" value="ECO:0007669"/>
    <property type="project" value="InterPro"/>
</dbReference>
<dbReference type="OrthoDB" id="4829434at2"/>
<proteinExistence type="inferred from homology"/>
<dbReference type="RefSeq" id="WP_084661793.1">
    <property type="nucleotide sequence ID" value="NZ_FPJW01000001.1"/>
</dbReference>
<dbReference type="InterPro" id="IPR052379">
    <property type="entry name" value="Type_VII_TA_RNase"/>
</dbReference>
<keyword evidence="3" id="KW-0378">Hydrolase</keyword>
<keyword evidence="1" id="KW-1277">Toxin-antitoxin system</keyword>
<evidence type="ECO:0000313" key="6">
    <source>
        <dbReference type="EMBL" id="SFX09216.1"/>
    </source>
</evidence>
<evidence type="ECO:0000256" key="3">
    <source>
        <dbReference type="ARBA" id="ARBA00022801"/>
    </source>
</evidence>
<accession>A0A1K1U8T2</accession>
<dbReference type="PANTHER" id="PTHR33397">
    <property type="entry name" value="UPF0331 PROTEIN YUTE"/>
    <property type="match status" value="1"/>
</dbReference>
<dbReference type="Pfam" id="PF01934">
    <property type="entry name" value="HepT-like"/>
    <property type="match status" value="1"/>
</dbReference>
<keyword evidence="2" id="KW-0540">Nuclease</keyword>
<dbReference type="EMBL" id="FPJW01000001">
    <property type="protein sequence ID" value="SFX09216.1"/>
    <property type="molecule type" value="Genomic_DNA"/>
</dbReference>
<keyword evidence="7" id="KW-1185">Reference proteome</keyword>
<comment type="similarity">
    <text evidence="4">Belongs to the HepT RNase toxin family.</text>
</comment>